<feature type="domain" description="PhoD-like phosphatase metallophosphatase" evidence="2">
    <location>
        <begin position="340"/>
        <end position="584"/>
    </location>
</feature>
<dbReference type="Pfam" id="PF09423">
    <property type="entry name" value="PhoD"/>
    <property type="match status" value="1"/>
</dbReference>
<name>A0AAD9Z7L2_9LECA</name>
<evidence type="ECO:0000259" key="2">
    <source>
        <dbReference type="Pfam" id="PF09423"/>
    </source>
</evidence>
<keyword evidence="1" id="KW-0472">Membrane</keyword>
<gene>
    <name evidence="3" type="ORF">OEA41_003761</name>
</gene>
<dbReference type="SUPFAM" id="SSF56300">
    <property type="entry name" value="Metallo-dependent phosphatases"/>
    <property type="match status" value="1"/>
</dbReference>
<dbReference type="InterPro" id="IPR038607">
    <property type="entry name" value="PhoD-like_sf"/>
</dbReference>
<sequence>MAFPTAYVTALSSATLRVLAYIFFRWVALNLHSSLEQILTRNLQIPGHQLPPIIYSALLIYLSSYLFTPLLTLQPAKHNSRRRKQRVPQTNGIPSEDVYIRKKNTVEHLEGLGFEIVCGGPDDTPETPTLVQDPDSDTTFELSSQNNTFNVVPDALRSMLLGFPSPTNALWGMATVAINIILVLGVLDVVYRGPMLYQSHELSFSRVGYVSDTNAKILVREPDNSQTPVYVSYRGAPSSGLGDAWKSVGTVYSLSNGTDYTATFTISGLRPSTHYEYAASKNHAGFFKTTPRAGQMPPGSKKFTFLTSSCIKPRFPYNPFQHPLSIPGLKHLAKWVPELHASFMLFLGDFIYIDVPHRFGTDAETYRREYRQVYSSPDWPGATANLPWLHVIDDHEIANDWDKQTRDPYQAAIDPFDIYHTSLNPPPALPNASYFQFTQGPASFFMMDTRRHRDPELPASAHSHGKSMLGQTQLSSLLNYLKRDEPAGVKWKFVISSIPFTRNWRMNAKDTWSNYLHERRIILEAMWDVGLRGDGIGVVVLSGDRHEFAATAFPPPKNSKWPLSATVHEFSTSPLSMFYLPLRSYWEVPGEDDVEEVCIKYAPDGNSKFGAIELEEVKGGEQGLLRFRLFVDGVESWDYVLMTPPAVSGGGRSKDAIWG</sequence>
<organism evidence="3 4">
    <name type="scientific">Lepraria neglecta</name>
    <dbReference type="NCBI Taxonomy" id="209136"/>
    <lineage>
        <taxon>Eukaryota</taxon>
        <taxon>Fungi</taxon>
        <taxon>Dikarya</taxon>
        <taxon>Ascomycota</taxon>
        <taxon>Pezizomycotina</taxon>
        <taxon>Lecanoromycetes</taxon>
        <taxon>OSLEUM clade</taxon>
        <taxon>Lecanoromycetidae</taxon>
        <taxon>Lecanorales</taxon>
        <taxon>Lecanorineae</taxon>
        <taxon>Stereocaulaceae</taxon>
        <taxon>Lepraria</taxon>
    </lineage>
</organism>
<comment type="caution">
    <text evidence="3">The sequence shown here is derived from an EMBL/GenBank/DDBJ whole genome shotgun (WGS) entry which is preliminary data.</text>
</comment>
<proteinExistence type="predicted"/>
<dbReference type="InterPro" id="IPR018946">
    <property type="entry name" value="PhoD-like_MPP"/>
</dbReference>
<dbReference type="EMBL" id="JASNWA010000008">
    <property type="protein sequence ID" value="KAK3171677.1"/>
    <property type="molecule type" value="Genomic_DNA"/>
</dbReference>
<dbReference type="PANTHER" id="PTHR43606">
    <property type="entry name" value="PHOSPHATASE, PUTATIVE (AFU_ORTHOLOGUE AFUA_6G08710)-RELATED"/>
    <property type="match status" value="1"/>
</dbReference>
<feature type="transmembrane region" description="Helical" evidence="1">
    <location>
        <begin position="53"/>
        <end position="73"/>
    </location>
</feature>
<protein>
    <recommendedName>
        <fullName evidence="2">PhoD-like phosphatase metallophosphatase domain-containing protein</fullName>
    </recommendedName>
</protein>
<dbReference type="InterPro" id="IPR052900">
    <property type="entry name" value="Phospholipid_Metab_Enz"/>
</dbReference>
<dbReference type="InterPro" id="IPR029052">
    <property type="entry name" value="Metallo-depent_PP-like"/>
</dbReference>
<dbReference type="AlphaFoldDB" id="A0AAD9Z7L2"/>
<reference evidence="3" key="1">
    <citation type="submission" date="2022-11" db="EMBL/GenBank/DDBJ databases">
        <title>Chromosomal genome sequence assembly and mating type (MAT) locus characterization of the leprose asexual lichenized fungus Lepraria neglecta (Nyl.) Erichsen.</title>
        <authorList>
            <person name="Allen J.L."/>
            <person name="Pfeffer B."/>
        </authorList>
    </citation>
    <scope>NUCLEOTIDE SEQUENCE</scope>
    <source>
        <strain evidence="3">Allen 5258</strain>
    </source>
</reference>
<keyword evidence="1" id="KW-1133">Transmembrane helix</keyword>
<feature type="transmembrane region" description="Helical" evidence="1">
    <location>
        <begin position="169"/>
        <end position="191"/>
    </location>
</feature>
<accession>A0AAD9Z7L2</accession>
<evidence type="ECO:0000313" key="4">
    <source>
        <dbReference type="Proteomes" id="UP001276659"/>
    </source>
</evidence>
<dbReference type="Proteomes" id="UP001276659">
    <property type="component" value="Unassembled WGS sequence"/>
</dbReference>
<keyword evidence="4" id="KW-1185">Reference proteome</keyword>
<dbReference type="CDD" id="cd07389">
    <property type="entry name" value="MPP_PhoD"/>
    <property type="match status" value="1"/>
</dbReference>
<evidence type="ECO:0000256" key="1">
    <source>
        <dbReference type="SAM" id="Phobius"/>
    </source>
</evidence>
<dbReference type="Gene3D" id="3.60.21.70">
    <property type="entry name" value="PhoD-like phosphatase"/>
    <property type="match status" value="1"/>
</dbReference>
<dbReference type="PANTHER" id="PTHR43606:SF2">
    <property type="entry name" value="ALKALINE PHOSPHATASE FAMILY PROTEIN (AFU_ORTHOLOGUE AFUA_5G03860)"/>
    <property type="match status" value="1"/>
</dbReference>
<evidence type="ECO:0000313" key="3">
    <source>
        <dbReference type="EMBL" id="KAK3171677.1"/>
    </source>
</evidence>
<keyword evidence="1" id="KW-0812">Transmembrane</keyword>